<evidence type="ECO:0000259" key="1">
    <source>
        <dbReference type="Pfam" id="PF02190"/>
    </source>
</evidence>
<keyword evidence="3" id="KW-1185">Reference proteome</keyword>
<dbReference type="EMBL" id="CAKLDI010000001">
    <property type="protein sequence ID" value="CAH0533315.1"/>
    <property type="molecule type" value="Genomic_DNA"/>
</dbReference>
<dbReference type="SUPFAM" id="SSF88697">
    <property type="entry name" value="PUA domain-like"/>
    <property type="match status" value="1"/>
</dbReference>
<dbReference type="Gene3D" id="1.10.4060.10">
    <property type="entry name" value="BPP1347 like domain"/>
    <property type="match status" value="1"/>
</dbReference>
<feature type="domain" description="Lon N-terminal" evidence="1">
    <location>
        <begin position="10"/>
        <end position="187"/>
    </location>
</feature>
<dbReference type="Pfam" id="PF02190">
    <property type="entry name" value="LON_substr_bdg"/>
    <property type="match status" value="1"/>
</dbReference>
<dbReference type="InterPro" id="IPR015947">
    <property type="entry name" value="PUA-like_sf"/>
</dbReference>
<evidence type="ECO:0000313" key="2">
    <source>
        <dbReference type="EMBL" id="CAH0533315.1"/>
    </source>
</evidence>
<evidence type="ECO:0000313" key="3">
    <source>
        <dbReference type="Proteomes" id="UP000838672"/>
    </source>
</evidence>
<dbReference type="RefSeq" id="WP_237465682.1">
    <property type="nucleotide sequence ID" value="NZ_CAKLDI010000001.1"/>
</dbReference>
<name>A0ABM8ZSM4_9VIBR</name>
<protein>
    <recommendedName>
        <fullName evidence="1">Lon N-terminal domain-containing protein</fullName>
    </recommendedName>
</protein>
<dbReference type="InterPro" id="IPR046336">
    <property type="entry name" value="Lon_prtase_N_sf"/>
</dbReference>
<comment type="caution">
    <text evidence="2">The sequence shown here is derived from an EMBL/GenBank/DDBJ whole genome shotgun (WGS) entry which is preliminary data.</text>
</comment>
<dbReference type="InterPro" id="IPR003111">
    <property type="entry name" value="Lon_prtase_N"/>
</dbReference>
<accession>A0ABM8ZSM4</accession>
<proteinExistence type="predicted"/>
<organism evidence="2 3">
    <name type="scientific">Vibrio stylophorae</name>
    <dbReference type="NCBI Taxonomy" id="659351"/>
    <lineage>
        <taxon>Bacteria</taxon>
        <taxon>Pseudomonadati</taxon>
        <taxon>Pseudomonadota</taxon>
        <taxon>Gammaproteobacteria</taxon>
        <taxon>Vibrionales</taxon>
        <taxon>Vibrionaceae</taxon>
        <taxon>Vibrio</taxon>
    </lineage>
</organism>
<dbReference type="Gene3D" id="2.30.130.40">
    <property type="entry name" value="LON domain-like"/>
    <property type="match status" value="1"/>
</dbReference>
<dbReference type="Proteomes" id="UP000838672">
    <property type="component" value="Unassembled WGS sequence"/>
</dbReference>
<sequence length="194" mass="21865">MTRPTQYKALPLLFNRRHILPGGRMPLDILAGVQTDTMKHALDHGSPLALAMIDQENSMPSCPMASEVTIVDFLEAPAGRVRLMVQGERLLLIQNVQQTKEGILAAQCKPLPLWPEVAVERRHQKLAARLNAVFEKHPELNALYPEKNFTDLTWLCQRWLEILPLSLEEKQSLLKATTCEAASDYLLQLGQAEH</sequence>
<reference evidence="2" key="1">
    <citation type="submission" date="2021-11" db="EMBL/GenBank/DDBJ databases">
        <authorList>
            <person name="Rodrigo-Torres L."/>
            <person name="Arahal R. D."/>
            <person name="Lucena T."/>
        </authorList>
    </citation>
    <scope>NUCLEOTIDE SEQUENCE</scope>
    <source>
        <strain evidence="2">CECT 7929</strain>
    </source>
</reference>
<gene>
    <name evidence="2" type="ORF">VST7929_01180</name>
</gene>